<gene>
    <name evidence="1" type="ORF">IMCC3088_2779</name>
</gene>
<comment type="caution">
    <text evidence="1">The sequence shown here is derived from an EMBL/GenBank/DDBJ whole genome shotgun (WGS) entry which is preliminary data.</text>
</comment>
<name>F3L500_9GAMM</name>
<reference evidence="1 2" key="1">
    <citation type="journal article" date="2011" name="J. Bacteriol.">
        <title>Genome sequence of strain IMCC3088, a proteorhodopsin-containing marine bacterium belonging to the OM60/NOR5 clade.</title>
        <authorList>
            <person name="Jang Y."/>
            <person name="Oh H.M."/>
            <person name="Kang I."/>
            <person name="Lee K."/>
            <person name="Yang S.J."/>
            <person name="Cho J.C."/>
        </authorList>
    </citation>
    <scope>NUCLEOTIDE SEQUENCE [LARGE SCALE GENOMIC DNA]</scope>
    <source>
        <strain evidence="1 2">IMCC3088</strain>
    </source>
</reference>
<dbReference type="Proteomes" id="UP000005615">
    <property type="component" value="Unassembled WGS sequence"/>
</dbReference>
<sequence>MWRYVKAYFAAVIMIYLLGSIAITQMNLASLQELGASVPWAVRLNTTWLDLQGLLMPYLVLVSIAALLAFLVTGQISRFFPVYRVWLYALAGFVALLAMHLILKSVLGLWGVAGARPMLGLLLQGLAGALGGWAYAYWSRRPSTIFID</sequence>
<proteinExistence type="predicted"/>
<dbReference type="EMBL" id="AEIG01000093">
    <property type="protein sequence ID" value="EGG28587.1"/>
    <property type="molecule type" value="Genomic_DNA"/>
</dbReference>
<dbReference type="STRING" id="2518989.IMCC3088_2779"/>
<protein>
    <submittedName>
        <fullName evidence="1">Membrane protein</fullName>
    </submittedName>
</protein>
<dbReference type="eggNOG" id="ENOG5030II3">
    <property type="taxonomic scope" value="Bacteria"/>
</dbReference>
<accession>F3L500</accession>
<dbReference type="RefSeq" id="WP_009576918.1">
    <property type="nucleotide sequence ID" value="NZ_AEIG01000093.1"/>
</dbReference>
<organism evidence="1 2">
    <name type="scientific">Aequoribacter fuscus</name>
    <dbReference type="NCBI Taxonomy" id="2518989"/>
    <lineage>
        <taxon>Bacteria</taxon>
        <taxon>Pseudomonadati</taxon>
        <taxon>Pseudomonadota</taxon>
        <taxon>Gammaproteobacteria</taxon>
        <taxon>Cellvibrionales</taxon>
        <taxon>Halieaceae</taxon>
        <taxon>Aequoribacter</taxon>
    </lineage>
</organism>
<evidence type="ECO:0000313" key="1">
    <source>
        <dbReference type="EMBL" id="EGG28587.1"/>
    </source>
</evidence>
<evidence type="ECO:0000313" key="2">
    <source>
        <dbReference type="Proteomes" id="UP000005615"/>
    </source>
</evidence>
<dbReference type="AlphaFoldDB" id="F3L500"/>
<dbReference type="OrthoDB" id="5734577at2"/>
<keyword evidence="2" id="KW-1185">Reference proteome</keyword>